<name>A0AAV9JEE0_9PEZI</name>
<dbReference type="Proteomes" id="UP001324427">
    <property type="component" value="Unassembled WGS sequence"/>
</dbReference>
<sequence length="369" mass="36418">MVVADASTTATLTQGAVARIGGQTVSAQNNGVVVGSSTIAFSAGSHAQVIPIGTLTAGDQTVTAYGTSGSIVLAGDGSTTTLSSGALVSFAGRTISAAAYRKSDRLHSRRPYTITAVSSGGSVILEDISSTITLSNGAEATFESQTISALSSGSGVFVHGISTVVFSNAASQSTDGVSEAVITASSQTFTVLASSGGSYIVVEDSSSTLTLPDGSAAAFESQTLSALPSGECIVVDGTSTIFLTSAPSSLPTTAAGEAVITASGHTFTATQTGSEIVLLDASSTITLLAGSETIFDGQTVSADSSGNVMVVDGSVTQTLSRHSGTSAVSSSGGVGGGSGGHQLLPRLARRPLLPAGLALLHNSGRLWWG</sequence>
<reference evidence="2 3" key="1">
    <citation type="submission" date="2021-11" db="EMBL/GenBank/DDBJ databases">
        <title>Black yeast isolated from Biological Soil Crust.</title>
        <authorList>
            <person name="Kurbessoian T."/>
        </authorList>
    </citation>
    <scope>NUCLEOTIDE SEQUENCE [LARGE SCALE GENOMIC DNA]</scope>
    <source>
        <strain evidence="2 3">CCFEE 5522</strain>
    </source>
</reference>
<evidence type="ECO:0000313" key="3">
    <source>
        <dbReference type="Proteomes" id="UP001324427"/>
    </source>
</evidence>
<evidence type="ECO:0000256" key="1">
    <source>
        <dbReference type="SAM" id="MobiDB-lite"/>
    </source>
</evidence>
<feature type="region of interest" description="Disordered" evidence="1">
    <location>
        <begin position="321"/>
        <end position="341"/>
    </location>
</feature>
<evidence type="ECO:0000313" key="2">
    <source>
        <dbReference type="EMBL" id="KAK4543243.1"/>
    </source>
</evidence>
<dbReference type="EMBL" id="JAVFHQ010000034">
    <property type="protein sequence ID" value="KAK4543243.1"/>
    <property type="molecule type" value="Genomic_DNA"/>
</dbReference>
<accession>A0AAV9JEE0</accession>
<keyword evidence="3" id="KW-1185">Reference proteome</keyword>
<gene>
    <name evidence="2" type="ORF">LTR36_005793</name>
</gene>
<proteinExistence type="predicted"/>
<organism evidence="2 3">
    <name type="scientific">Oleoguttula mirabilis</name>
    <dbReference type="NCBI Taxonomy" id="1507867"/>
    <lineage>
        <taxon>Eukaryota</taxon>
        <taxon>Fungi</taxon>
        <taxon>Dikarya</taxon>
        <taxon>Ascomycota</taxon>
        <taxon>Pezizomycotina</taxon>
        <taxon>Dothideomycetes</taxon>
        <taxon>Dothideomycetidae</taxon>
        <taxon>Mycosphaerellales</taxon>
        <taxon>Teratosphaeriaceae</taxon>
        <taxon>Oleoguttula</taxon>
    </lineage>
</organism>
<protein>
    <submittedName>
        <fullName evidence="2">Uncharacterized protein</fullName>
    </submittedName>
</protein>
<dbReference type="AlphaFoldDB" id="A0AAV9JEE0"/>
<comment type="caution">
    <text evidence="2">The sequence shown here is derived from an EMBL/GenBank/DDBJ whole genome shotgun (WGS) entry which is preliminary data.</text>
</comment>